<dbReference type="RefSeq" id="WP_009264193.1">
    <property type="nucleotide sequence ID" value="NZ_CP012098.1"/>
</dbReference>
<accession>A0A1Q2C7R2</accession>
<dbReference type="PIRSF" id="PIRSF016839">
    <property type="entry name" value="PhP"/>
    <property type="match status" value="1"/>
</dbReference>
<dbReference type="SUPFAM" id="SSF51556">
    <property type="entry name" value="Metallo-dependent hydrolases"/>
    <property type="match status" value="1"/>
</dbReference>
<dbReference type="Proteomes" id="UP000188159">
    <property type="component" value="Chromosome"/>
</dbReference>
<evidence type="ECO:0000256" key="2">
    <source>
        <dbReference type="ARBA" id="ARBA00022801"/>
    </source>
</evidence>
<evidence type="ECO:0000313" key="6">
    <source>
        <dbReference type="EMBL" id="AQP39609.1"/>
    </source>
</evidence>
<gene>
    <name evidence="6" type="ORF">DO83_08440</name>
</gene>
<dbReference type="InterPro" id="IPR001559">
    <property type="entry name" value="Phosphotriesterase"/>
</dbReference>
<dbReference type="Pfam" id="PF02126">
    <property type="entry name" value="PTE"/>
    <property type="match status" value="1"/>
</dbReference>
<sequence>MRGKQIMTVTGPVNANLLGTVYSHEHLIVQPQFPDEKYIAYTLSDENASAKEVQLFANAGGKTIVEMTPINYGRDVLAYQRIAEKTGIYVICCTGFHKELFMPSWFKEKKSSQIYDEVLNEIENGIDKTSIRPGVIKMGTSFENITDQERRAVEIVARLHQDTGIMISTHCDKGTMGIEQLDLLEHYGVSAKDVLLGHIDSKHDIDYAKELCKRGAKICIDHVGRSLSDHDAFCVQLITELIEAGFVDHVVLSGDMGKTDYLLSYGGTPGFGYILTELKKTLLQYISEEDFSKMLIKNPQQFLSGNND</sequence>
<dbReference type="EMBL" id="CP012098">
    <property type="protein sequence ID" value="AQP39609.1"/>
    <property type="molecule type" value="Genomic_DNA"/>
</dbReference>
<feature type="binding site" description="via carbamate group" evidence="4">
    <location>
        <position position="137"/>
    </location>
    <ligand>
        <name>Zn(2+)</name>
        <dbReference type="ChEBI" id="CHEBI:29105"/>
        <label>2</label>
    </ligand>
</feature>
<proteinExistence type="inferred from homology"/>
<dbReference type="PANTHER" id="PTHR10819:SF3">
    <property type="entry name" value="PHOSPHOTRIESTERASE-RELATED PROTEIN"/>
    <property type="match status" value="1"/>
</dbReference>
<dbReference type="InterPro" id="IPR032466">
    <property type="entry name" value="Metal_Hydrolase"/>
</dbReference>
<evidence type="ECO:0000256" key="5">
    <source>
        <dbReference type="PROSITE-ProRule" id="PRU00679"/>
    </source>
</evidence>
<evidence type="ECO:0008006" key="8">
    <source>
        <dbReference type="Google" id="ProtNLM"/>
    </source>
</evidence>
<feature type="binding site" description="via carbamate group" evidence="4">
    <location>
        <position position="137"/>
    </location>
    <ligand>
        <name>Zn(2+)</name>
        <dbReference type="ChEBI" id="CHEBI:29105"/>
        <label>1</label>
    </ligand>
</feature>
<reference evidence="6 7" key="1">
    <citation type="journal article" date="2016" name="Sci. Rep.">
        <title>Accelerated dysbiosis of gut microbiota during aggravation of DSS-induced colitis by a butyrate-producing bacterium.</title>
        <authorList>
            <person name="Zhang Q."/>
            <person name="Wu Y."/>
            <person name="Wang J."/>
            <person name="Wu G."/>
            <person name="Long W."/>
            <person name="Xue Z."/>
            <person name="Wang L."/>
            <person name="Zhang X."/>
            <person name="Pang X."/>
            <person name="Zhao Y."/>
            <person name="Zhao L."/>
            <person name="Zhang C."/>
        </authorList>
    </citation>
    <scope>NUCLEOTIDE SEQUENCE [LARGE SCALE GENOMIC DNA]</scope>
    <source>
        <strain evidence="6 7">BPB5</strain>
    </source>
</reference>
<protein>
    <recommendedName>
        <fullName evidence="8">Aryldialkylphosphatase</fullName>
    </recommendedName>
</protein>
<feature type="binding site" evidence="4">
    <location>
        <position position="24"/>
    </location>
    <ligand>
        <name>Zn(2+)</name>
        <dbReference type="ChEBI" id="CHEBI:29105"/>
        <label>1</label>
    </ligand>
</feature>
<evidence type="ECO:0000313" key="7">
    <source>
        <dbReference type="Proteomes" id="UP000188159"/>
    </source>
</evidence>
<evidence type="ECO:0000256" key="4">
    <source>
        <dbReference type="PIRSR" id="PIRSR601559-51"/>
    </source>
</evidence>
<name>A0A1Q2C7R2_ANAHA</name>
<feature type="binding site" evidence="4">
    <location>
        <position position="198"/>
    </location>
    <ligand>
        <name>Zn(2+)</name>
        <dbReference type="ChEBI" id="CHEBI:29105"/>
        <label>2</label>
    </ligand>
</feature>
<dbReference type="PROSITE" id="PS51347">
    <property type="entry name" value="PHOSPHOTRIESTERASE_2"/>
    <property type="match status" value="1"/>
</dbReference>
<feature type="binding site" evidence="4">
    <location>
        <position position="255"/>
    </location>
    <ligand>
        <name>Zn(2+)</name>
        <dbReference type="ChEBI" id="CHEBI:29105"/>
        <label>1</label>
    </ligand>
</feature>
<evidence type="ECO:0000256" key="3">
    <source>
        <dbReference type="PIRSR" id="PIRSR601559-50"/>
    </source>
</evidence>
<dbReference type="PANTHER" id="PTHR10819">
    <property type="entry name" value="PHOSPHOTRIESTERASE-RELATED"/>
    <property type="match status" value="1"/>
</dbReference>
<feature type="binding site" evidence="4">
    <location>
        <position position="26"/>
    </location>
    <ligand>
        <name>Zn(2+)</name>
        <dbReference type="ChEBI" id="CHEBI:29105"/>
        <label>1</label>
    </ligand>
</feature>
<keyword evidence="2" id="KW-0378">Hydrolase</keyword>
<comment type="cofactor">
    <cofactor evidence="4">
        <name>a divalent metal cation</name>
        <dbReference type="ChEBI" id="CHEBI:60240"/>
    </cofactor>
    <text evidence="4">Binds 2 divalent metal cations per subunit.</text>
</comment>
<keyword evidence="1 4" id="KW-0479">Metal-binding</keyword>
<evidence type="ECO:0000256" key="1">
    <source>
        <dbReference type="ARBA" id="ARBA00022723"/>
    </source>
</evidence>
<comment type="similarity">
    <text evidence="5">Belongs to the metallo-dependent hydrolases superfamily. Phosphotriesterase family.</text>
</comment>
<dbReference type="GO" id="GO:0016787">
    <property type="term" value="F:hydrolase activity"/>
    <property type="evidence" value="ECO:0007669"/>
    <property type="project" value="UniProtKB-KW"/>
</dbReference>
<feature type="modified residue" description="N6-carboxylysine" evidence="3 5">
    <location>
        <position position="137"/>
    </location>
</feature>
<organism evidence="6 7">
    <name type="scientific">Anaerostipes hadrus</name>
    <dbReference type="NCBI Taxonomy" id="649756"/>
    <lineage>
        <taxon>Bacteria</taxon>
        <taxon>Bacillati</taxon>
        <taxon>Bacillota</taxon>
        <taxon>Clostridia</taxon>
        <taxon>Lachnospirales</taxon>
        <taxon>Lachnospiraceae</taxon>
        <taxon>Anaerostipes</taxon>
    </lineage>
</organism>
<dbReference type="Gene3D" id="3.20.20.140">
    <property type="entry name" value="Metal-dependent hydrolases"/>
    <property type="match status" value="1"/>
</dbReference>
<dbReference type="AlphaFoldDB" id="A0A1Q2C7R2"/>
<dbReference type="GO" id="GO:0008270">
    <property type="term" value="F:zinc ion binding"/>
    <property type="evidence" value="ECO:0007669"/>
    <property type="project" value="InterPro"/>
</dbReference>
<feature type="binding site" evidence="4">
    <location>
        <position position="170"/>
    </location>
    <ligand>
        <name>Zn(2+)</name>
        <dbReference type="ChEBI" id="CHEBI:29105"/>
        <label>2</label>
    </ligand>
</feature>